<evidence type="ECO:0000313" key="18">
    <source>
        <dbReference type="Proteomes" id="UP000694871"/>
    </source>
</evidence>
<comment type="similarity">
    <text evidence="4">Belongs to the S-100 family.</text>
</comment>
<evidence type="ECO:0000256" key="12">
    <source>
        <dbReference type="ARBA" id="ARBA00023809"/>
    </source>
</evidence>
<evidence type="ECO:0000256" key="10">
    <source>
        <dbReference type="ARBA" id="ARBA00022990"/>
    </source>
</evidence>
<feature type="domain" description="EF-hand" evidence="17">
    <location>
        <begin position="124"/>
        <end position="159"/>
    </location>
</feature>
<dbReference type="InterPro" id="IPR002048">
    <property type="entry name" value="EF_hand_dom"/>
</dbReference>
<evidence type="ECO:0000256" key="9">
    <source>
        <dbReference type="ARBA" id="ARBA00022837"/>
    </source>
</evidence>
<dbReference type="SMART" id="SM01394">
    <property type="entry name" value="S_100"/>
    <property type="match status" value="1"/>
</dbReference>
<dbReference type="GeneID" id="107110896"/>
<evidence type="ECO:0000256" key="1">
    <source>
        <dbReference type="ARBA" id="ARBA00004123"/>
    </source>
</evidence>
<keyword evidence="8" id="KW-0677">Repeat</keyword>
<evidence type="ECO:0000256" key="16">
    <source>
        <dbReference type="SAM" id="MobiDB-lite"/>
    </source>
</evidence>
<keyword evidence="11" id="KW-0539">Nucleus</keyword>
<dbReference type="PROSITE" id="PS00303">
    <property type="entry name" value="S100_CABP"/>
    <property type="match status" value="1"/>
</dbReference>
<evidence type="ECO:0000256" key="13">
    <source>
        <dbReference type="ARBA" id="ARBA00031687"/>
    </source>
</evidence>
<dbReference type="InterPro" id="IPR034325">
    <property type="entry name" value="S-100_dom"/>
</dbReference>
<keyword evidence="18" id="KW-1185">Reference proteome</keyword>
<comment type="function">
    <text evidence="15">Calcium-binding protein that plays a role in various cellular processes including motility, angiogenesis, cell differentiation, apoptosis, and autophagy. Increases cell motility and invasiveness by interacting with non-muscle myosin heavy chain (NMMHC) IIA/MYH9. Mechanistically, promotes filament depolymerization and increases the amount of soluble myosin-IIA, resulting in the formation of stable protrusions facilitating chemotaxis. Also modulates the pro-apoptotic function of TP53 by binding to its C-terminal transactivation domain within the nucleus and reducing its protein levels. Within the extracellular space, stimulates cytokine production including granulocyte colony-stimulating factor and CCL24 from T-lymphocytes. In addition, stimulates T-lymphocyte chemotaxis by acting as a chemoattractant complex with PGLYRP1 that promotes lymphocyte migration via CCR5 and CXCR3 receptors.</text>
</comment>
<keyword evidence="6" id="KW-0964">Secreted</keyword>
<dbReference type="PANTHER" id="PTHR11639:SF51">
    <property type="entry name" value="PROTEIN S100-A4"/>
    <property type="match status" value="1"/>
</dbReference>
<evidence type="ECO:0000256" key="8">
    <source>
        <dbReference type="ARBA" id="ARBA00022737"/>
    </source>
</evidence>
<keyword evidence="9" id="KW-0106">Calcium</keyword>
<dbReference type="InterPro" id="IPR001751">
    <property type="entry name" value="S100/CaBP7/8-like_CS"/>
</dbReference>
<evidence type="ECO:0000256" key="14">
    <source>
        <dbReference type="ARBA" id="ARBA00032790"/>
    </source>
</evidence>
<evidence type="ECO:0000256" key="5">
    <source>
        <dbReference type="ARBA" id="ARBA00022490"/>
    </source>
</evidence>
<evidence type="ECO:0000256" key="2">
    <source>
        <dbReference type="ARBA" id="ARBA00004496"/>
    </source>
</evidence>
<dbReference type="SUPFAM" id="SSF47473">
    <property type="entry name" value="EF-hand"/>
    <property type="match status" value="1"/>
</dbReference>
<dbReference type="PANTHER" id="PTHR11639">
    <property type="entry name" value="S100 CALCIUM-BINDING PROTEIN"/>
    <property type="match status" value="1"/>
</dbReference>
<dbReference type="Proteomes" id="UP000694871">
    <property type="component" value="Unplaced"/>
</dbReference>
<keyword evidence="5" id="KW-0963">Cytoplasm</keyword>
<sequence length="175" mass="19661">MELGEVQTGWERKSQRRLVAQEWRRSTRLGMALVGAGGMLGSSSADGRPPPSGSDRPSPPHNSRAPPSAPLEPKMEAPLEKALEVMVNTFHKYSGKDGDKYKLSKAEMRELLLQEMPAFVPGKIHEPGFEYMMKKLDSNKDEELDFQEYAVFLALAASLCNEFFRECADESNRKR</sequence>
<dbReference type="RefSeq" id="XP_015267225.1">
    <property type="nucleotide sequence ID" value="XM_015411739.1"/>
</dbReference>
<evidence type="ECO:0000256" key="6">
    <source>
        <dbReference type="ARBA" id="ARBA00022525"/>
    </source>
</evidence>
<dbReference type="Gene3D" id="1.10.238.10">
    <property type="entry name" value="EF-hand"/>
    <property type="match status" value="1"/>
</dbReference>
<dbReference type="InterPro" id="IPR013787">
    <property type="entry name" value="S100_Ca-bd_sub"/>
</dbReference>
<gene>
    <name evidence="19" type="primary">LOC107110896</name>
</gene>
<evidence type="ECO:0000256" key="11">
    <source>
        <dbReference type="ARBA" id="ARBA00023242"/>
    </source>
</evidence>
<name>A0ABM1K0I8_GEKJA</name>
<dbReference type="CDD" id="cd00213">
    <property type="entry name" value="S-100"/>
    <property type="match status" value="1"/>
</dbReference>
<feature type="region of interest" description="Disordered" evidence="16">
    <location>
        <begin position="34"/>
        <end position="76"/>
    </location>
</feature>
<evidence type="ECO:0000313" key="19">
    <source>
        <dbReference type="RefSeq" id="XP_015267225.1"/>
    </source>
</evidence>
<protein>
    <recommendedName>
        <fullName evidence="12">Protein S100-A4</fullName>
    </recommendedName>
    <alternativeName>
        <fullName evidence="13">Metastasin</fullName>
    </alternativeName>
    <alternativeName>
        <fullName evidence="14">S100 calcium-binding protein A4</fullName>
    </alternativeName>
</protein>
<comment type="subcellular location">
    <subcellularLocation>
        <location evidence="2">Cytoplasm</location>
    </subcellularLocation>
    <subcellularLocation>
        <location evidence="1">Nucleus</location>
    </subcellularLocation>
    <subcellularLocation>
        <location evidence="3">Secreted</location>
    </subcellularLocation>
</comment>
<dbReference type="PROSITE" id="PS50222">
    <property type="entry name" value="EF_HAND_2"/>
    <property type="match status" value="1"/>
</dbReference>
<feature type="compositionally biased region" description="Pro residues" evidence="16">
    <location>
        <begin position="48"/>
        <end position="60"/>
    </location>
</feature>
<evidence type="ECO:0000256" key="15">
    <source>
        <dbReference type="ARBA" id="ARBA00056127"/>
    </source>
</evidence>
<evidence type="ECO:0000256" key="3">
    <source>
        <dbReference type="ARBA" id="ARBA00004613"/>
    </source>
</evidence>
<organism evidence="18 19">
    <name type="scientific">Gekko japonicus</name>
    <name type="common">Schlegel's Japanese gecko</name>
    <dbReference type="NCBI Taxonomy" id="146911"/>
    <lineage>
        <taxon>Eukaryota</taxon>
        <taxon>Metazoa</taxon>
        <taxon>Chordata</taxon>
        <taxon>Craniata</taxon>
        <taxon>Vertebrata</taxon>
        <taxon>Euteleostomi</taxon>
        <taxon>Lepidosauria</taxon>
        <taxon>Squamata</taxon>
        <taxon>Bifurcata</taxon>
        <taxon>Gekkota</taxon>
        <taxon>Gekkonidae</taxon>
        <taxon>Gekkoninae</taxon>
        <taxon>Gekko</taxon>
    </lineage>
</organism>
<proteinExistence type="inferred from homology"/>
<keyword evidence="10" id="KW-0007">Acetylation</keyword>
<evidence type="ECO:0000256" key="7">
    <source>
        <dbReference type="ARBA" id="ARBA00022723"/>
    </source>
</evidence>
<evidence type="ECO:0000259" key="17">
    <source>
        <dbReference type="PROSITE" id="PS50222"/>
    </source>
</evidence>
<dbReference type="InterPro" id="IPR011992">
    <property type="entry name" value="EF-hand-dom_pair"/>
</dbReference>
<reference evidence="19" key="1">
    <citation type="submission" date="2025-08" db="UniProtKB">
        <authorList>
            <consortium name="RefSeq"/>
        </authorList>
    </citation>
    <scope>IDENTIFICATION</scope>
</reference>
<keyword evidence="7" id="KW-0479">Metal-binding</keyword>
<evidence type="ECO:0000256" key="4">
    <source>
        <dbReference type="ARBA" id="ARBA00007323"/>
    </source>
</evidence>
<accession>A0ABM1K0I8</accession>
<dbReference type="Pfam" id="PF01023">
    <property type="entry name" value="S_100"/>
    <property type="match status" value="1"/>
</dbReference>